<reference evidence="3 4" key="1">
    <citation type="submission" date="2023-03" db="EMBL/GenBank/DDBJ databases">
        <title>Novosphingobium cyanobacteriorum sp. nov., isolated from a eutrophic reservoir during the Microcystis bloom period.</title>
        <authorList>
            <person name="Kang M."/>
            <person name="Le V."/>
            <person name="Ko S.-R."/>
            <person name="Lee S.-A."/>
            <person name="Ahn C.-Y."/>
        </authorList>
    </citation>
    <scope>NUCLEOTIDE SEQUENCE [LARGE SCALE GENOMIC DNA]</scope>
    <source>
        <strain evidence="3 4">HBC54</strain>
    </source>
</reference>
<feature type="compositionally biased region" description="Basic and acidic residues" evidence="1">
    <location>
        <begin position="167"/>
        <end position="182"/>
    </location>
</feature>
<evidence type="ECO:0000313" key="4">
    <source>
        <dbReference type="Proteomes" id="UP001222770"/>
    </source>
</evidence>
<name>A0ABT6CG39_9SPHN</name>
<evidence type="ECO:0000313" key="3">
    <source>
        <dbReference type="EMBL" id="MDF8332055.1"/>
    </source>
</evidence>
<dbReference type="EMBL" id="JAROCY010000002">
    <property type="protein sequence ID" value="MDF8332055.1"/>
    <property type="molecule type" value="Genomic_DNA"/>
</dbReference>
<evidence type="ECO:0008006" key="5">
    <source>
        <dbReference type="Google" id="ProtNLM"/>
    </source>
</evidence>
<feature type="chain" id="PRO_5045250493" description="Lipoprotein" evidence="2">
    <location>
        <begin position="19"/>
        <end position="206"/>
    </location>
</feature>
<comment type="caution">
    <text evidence="3">The sequence shown here is derived from an EMBL/GenBank/DDBJ whole genome shotgun (WGS) entry which is preliminary data.</text>
</comment>
<organism evidence="3 4">
    <name type="scientific">Novosphingobium cyanobacteriorum</name>
    <dbReference type="NCBI Taxonomy" id="3024215"/>
    <lineage>
        <taxon>Bacteria</taxon>
        <taxon>Pseudomonadati</taxon>
        <taxon>Pseudomonadota</taxon>
        <taxon>Alphaproteobacteria</taxon>
        <taxon>Sphingomonadales</taxon>
        <taxon>Sphingomonadaceae</taxon>
        <taxon>Novosphingobium</taxon>
    </lineage>
</organism>
<keyword evidence="4" id="KW-1185">Reference proteome</keyword>
<evidence type="ECO:0000256" key="1">
    <source>
        <dbReference type="SAM" id="MobiDB-lite"/>
    </source>
</evidence>
<proteinExistence type="predicted"/>
<protein>
    <recommendedName>
        <fullName evidence="5">Lipoprotein</fullName>
    </recommendedName>
</protein>
<feature type="region of interest" description="Disordered" evidence="1">
    <location>
        <begin position="161"/>
        <end position="206"/>
    </location>
</feature>
<gene>
    <name evidence="3" type="ORF">POM99_02470</name>
</gene>
<dbReference type="Proteomes" id="UP001222770">
    <property type="component" value="Unassembled WGS sequence"/>
</dbReference>
<accession>A0ABT6CG39</accession>
<keyword evidence="2" id="KW-0732">Signal</keyword>
<sequence>MMRSVLALVAALLLSACGKGTYYPVPPSEARSALLASEIPVMLFGSQAGGTEAVIRRGDTVVWRVLDMDDNELLRLSAQVQPDGEGSRIVTDVLPPEGPNKARAEKGIAANPQIAGLYRTIANEQVNAVLNQRDFNMASITPAMMSAALVTMPQIQQQAMKAASEAQKQDRANIQRAYEADAHGWGSGGESGPDTKYGEPMDGSDE</sequence>
<feature type="signal peptide" evidence="2">
    <location>
        <begin position="1"/>
        <end position="18"/>
    </location>
</feature>
<evidence type="ECO:0000256" key="2">
    <source>
        <dbReference type="SAM" id="SignalP"/>
    </source>
</evidence>
<dbReference type="RefSeq" id="WP_277275219.1">
    <property type="nucleotide sequence ID" value="NZ_JAROCY010000002.1"/>
</dbReference>
<dbReference type="PROSITE" id="PS51257">
    <property type="entry name" value="PROKAR_LIPOPROTEIN"/>
    <property type="match status" value="1"/>
</dbReference>